<name>A0A3P7LZ18_DIBLA</name>
<gene>
    <name evidence="1" type="ORF">DILT_LOCUS13233</name>
</gene>
<dbReference type="AlphaFoldDB" id="A0A3P7LZ18"/>
<proteinExistence type="predicted"/>
<keyword evidence="2" id="KW-1185">Reference proteome</keyword>
<evidence type="ECO:0000313" key="1">
    <source>
        <dbReference type="EMBL" id="VDN18650.1"/>
    </source>
</evidence>
<accession>A0A3P7LZ18</accession>
<evidence type="ECO:0000313" key="2">
    <source>
        <dbReference type="Proteomes" id="UP000281553"/>
    </source>
</evidence>
<organism evidence="1 2">
    <name type="scientific">Dibothriocephalus latus</name>
    <name type="common">Fish tapeworm</name>
    <name type="synonym">Diphyllobothrium latum</name>
    <dbReference type="NCBI Taxonomy" id="60516"/>
    <lineage>
        <taxon>Eukaryota</taxon>
        <taxon>Metazoa</taxon>
        <taxon>Spiralia</taxon>
        <taxon>Lophotrochozoa</taxon>
        <taxon>Platyhelminthes</taxon>
        <taxon>Cestoda</taxon>
        <taxon>Eucestoda</taxon>
        <taxon>Diphyllobothriidea</taxon>
        <taxon>Diphyllobothriidae</taxon>
        <taxon>Dibothriocephalus</taxon>
    </lineage>
</organism>
<reference evidence="1 2" key="1">
    <citation type="submission" date="2018-11" db="EMBL/GenBank/DDBJ databases">
        <authorList>
            <consortium name="Pathogen Informatics"/>
        </authorList>
    </citation>
    <scope>NUCLEOTIDE SEQUENCE [LARGE SCALE GENOMIC DNA]</scope>
</reference>
<dbReference type="Proteomes" id="UP000281553">
    <property type="component" value="Unassembled WGS sequence"/>
</dbReference>
<dbReference type="EMBL" id="UYRU01069391">
    <property type="protein sequence ID" value="VDN18650.1"/>
    <property type="molecule type" value="Genomic_DNA"/>
</dbReference>
<sequence>MATVKGTSLSAAEDNNSKDIISVAVLWKVVIRKRLTGIIEVEPGETITRCAYGDAPSFCLLDASSAFGLNMPTGRRYPIAPSPKSNPGSQY</sequence>
<protein>
    <submittedName>
        <fullName evidence="1">Uncharacterized protein</fullName>
    </submittedName>
</protein>